<evidence type="ECO:0000313" key="2">
    <source>
        <dbReference type="EMBL" id="MFC2967813.1"/>
    </source>
</evidence>
<keyword evidence="3" id="KW-1185">Reference proteome</keyword>
<dbReference type="RefSeq" id="WP_377832459.1">
    <property type="nucleotide sequence ID" value="NZ_JBHRSK010000004.1"/>
</dbReference>
<accession>A0ABV7AFB3</accession>
<sequence length="151" mass="16289">MQVIGKVVKAAALAVSVALATVPAASLAQKAADVIVYKCSFNHPPPHSAIVGPLFLELNQKTGKARVFDPVIKYQVGKPLAAKVLANSDRRLTVRWIIHEAKGTLDGKPWRFPGLSHDMSIFKPGNKLMLVTRSHAADNSYSANGQCVLQH</sequence>
<proteinExistence type="predicted"/>
<dbReference type="EMBL" id="JBHRSK010000004">
    <property type="protein sequence ID" value="MFC2967813.1"/>
    <property type="molecule type" value="Genomic_DNA"/>
</dbReference>
<protein>
    <submittedName>
        <fullName evidence="2">Uncharacterized protein</fullName>
    </submittedName>
</protein>
<feature type="chain" id="PRO_5045219210" evidence="1">
    <location>
        <begin position="21"/>
        <end position="151"/>
    </location>
</feature>
<keyword evidence="1" id="KW-0732">Signal</keyword>
<name>A0ABV7AFB3_9RHOB</name>
<gene>
    <name evidence="2" type="ORF">ACFOES_06885</name>
</gene>
<organism evidence="2 3">
    <name type="scientific">Acidimangrovimonas pyrenivorans</name>
    <dbReference type="NCBI Taxonomy" id="2030798"/>
    <lineage>
        <taxon>Bacteria</taxon>
        <taxon>Pseudomonadati</taxon>
        <taxon>Pseudomonadota</taxon>
        <taxon>Alphaproteobacteria</taxon>
        <taxon>Rhodobacterales</taxon>
        <taxon>Paracoccaceae</taxon>
        <taxon>Acidimangrovimonas</taxon>
    </lineage>
</organism>
<feature type="signal peptide" evidence="1">
    <location>
        <begin position="1"/>
        <end position="20"/>
    </location>
</feature>
<dbReference type="Proteomes" id="UP001595443">
    <property type="component" value="Unassembled WGS sequence"/>
</dbReference>
<reference evidence="3" key="1">
    <citation type="journal article" date="2019" name="Int. J. Syst. Evol. Microbiol.">
        <title>The Global Catalogue of Microorganisms (GCM) 10K type strain sequencing project: providing services to taxonomists for standard genome sequencing and annotation.</title>
        <authorList>
            <consortium name="The Broad Institute Genomics Platform"/>
            <consortium name="The Broad Institute Genome Sequencing Center for Infectious Disease"/>
            <person name="Wu L."/>
            <person name="Ma J."/>
        </authorList>
    </citation>
    <scope>NUCLEOTIDE SEQUENCE [LARGE SCALE GENOMIC DNA]</scope>
    <source>
        <strain evidence="3">KCTC 62192</strain>
    </source>
</reference>
<evidence type="ECO:0000256" key="1">
    <source>
        <dbReference type="SAM" id="SignalP"/>
    </source>
</evidence>
<evidence type="ECO:0000313" key="3">
    <source>
        <dbReference type="Proteomes" id="UP001595443"/>
    </source>
</evidence>
<comment type="caution">
    <text evidence="2">The sequence shown here is derived from an EMBL/GenBank/DDBJ whole genome shotgun (WGS) entry which is preliminary data.</text>
</comment>